<keyword evidence="1" id="KW-1133">Transmembrane helix</keyword>
<protein>
    <recommendedName>
        <fullName evidence="4">DUF3592 domain-containing protein</fullName>
    </recommendedName>
</protein>
<accession>A0A368KZK9</accession>
<sequence>MQNISILLLFILGLYIVNHAFQLRKRTLDTLAFVRVDGQLVNFEIICADPRFAYYNPKKPNRNTTIKVLYKYSYHKVDFFGTNVYRNGVEHLLPRVSPSEFQSLISKTGLNVYIDPFNPNDSVLFVGWAPILRIQFFSILFFGAALMIIAAFLTYI</sequence>
<keyword evidence="1" id="KW-0472">Membrane</keyword>
<evidence type="ECO:0008006" key="4">
    <source>
        <dbReference type="Google" id="ProtNLM"/>
    </source>
</evidence>
<name>A0A368KZK9_9BURK</name>
<dbReference type="Proteomes" id="UP000252357">
    <property type="component" value="Unassembled WGS sequence"/>
</dbReference>
<feature type="transmembrane region" description="Helical" evidence="1">
    <location>
        <begin position="134"/>
        <end position="155"/>
    </location>
</feature>
<evidence type="ECO:0000256" key="1">
    <source>
        <dbReference type="SAM" id="Phobius"/>
    </source>
</evidence>
<keyword evidence="1" id="KW-0812">Transmembrane</keyword>
<evidence type="ECO:0000313" key="2">
    <source>
        <dbReference type="EMBL" id="RCS56743.1"/>
    </source>
</evidence>
<gene>
    <name evidence="2" type="ORF">DU000_10350</name>
</gene>
<proteinExistence type="predicted"/>
<keyword evidence="3" id="KW-1185">Reference proteome</keyword>
<reference evidence="2 3" key="1">
    <citation type="journal article" date="2018" name="Int. J. Syst. Evol. Microbiol.">
        <title>Parvibium lacunae gen. nov., sp. nov., a new member of the family Alcaligenaceae isolated from a freshwater pond.</title>
        <authorList>
            <person name="Chen W.M."/>
            <person name="Xie P.B."/>
            <person name="Hsu M.Y."/>
            <person name="Sheu S.Y."/>
        </authorList>
    </citation>
    <scope>NUCLEOTIDE SEQUENCE [LARGE SCALE GENOMIC DNA]</scope>
    <source>
        <strain evidence="2 3">KMB9</strain>
    </source>
</reference>
<dbReference type="AlphaFoldDB" id="A0A368KZK9"/>
<dbReference type="EMBL" id="QPGB01000005">
    <property type="protein sequence ID" value="RCS56743.1"/>
    <property type="molecule type" value="Genomic_DNA"/>
</dbReference>
<organism evidence="2 3">
    <name type="scientific">Parvibium lacunae</name>
    <dbReference type="NCBI Taxonomy" id="1888893"/>
    <lineage>
        <taxon>Bacteria</taxon>
        <taxon>Pseudomonadati</taxon>
        <taxon>Pseudomonadota</taxon>
        <taxon>Betaproteobacteria</taxon>
        <taxon>Burkholderiales</taxon>
        <taxon>Alcaligenaceae</taxon>
        <taxon>Parvibium</taxon>
    </lineage>
</organism>
<evidence type="ECO:0000313" key="3">
    <source>
        <dbReference type="Proteomes" id="UP000252357"/>
    </source>
</evidence>
<comment type="caution">
    <text evidence="2">The sequence shown here is derived from an EMBL/GenBank/DDBJ whole genome shotgun (WGS) entry which is preliminary data.</text>
</comment>